<evidence type="ECO:0000256" key="5">
    <source>
        <dbReference type="ARBA" id="ARBA00022679"/>
    </source>
</evidence>
<evidence type="ECO:0000256" key="11">
    <source>
        <dbReference type="ARBA" id="ARBA00029766"/>
    </source>
</evidence>
<dbReference type="Gene3D" id="3.30.70.560">
    <property type="entry name" value="7,8-Dihydro-6-hydroxymethylpterin-pyrophosphokinase HPPK"/>
    <property type="match status" value="1"/>
</dbReference>
<dbReference type="CDD" id="cd00483">
    <property type="entry name" value="HPPK"/>
    <property type="match status" value="1"/>
</dbReference>
<keyword evidence="7 14" id="KW-0418">Kinase</keyword>
<evidence type="ECO:0000256" key="4">
    <source>
        <dbReference type="ARBA" id="ARBA00016218"/>
    </source>
</evidence>
<gene>
    <name evidence="14" type="primary">folK</name>
    <name evidence="14" type="ORF">IMC76_01385</name>
</gene>
<evidence type="ECO:0000256" key="6">
    <source>
        <dbReference type="ARBA" id="ARBA00022741"/>
    </source>
</evidence>
<evidence type="ECO:0000256" key="9">
    <source>
        <dbReference type="ARBA" id="ARBA00022909"/>
    </source>
</evidence>
<dbReference type="EMBL" id="CP063078">
    <property type="protein sequence ID" value="QOQ87501.1"/>
    <property type="molecule type" value="Genomic_DNA"/>
</dbReference>
<dbReference type="OrthoDB" id="9808041at2"/>
<dbReference type="Proteomes" id="UP000594749">
    <property type="component" value="Chromosome"/>
</dbReference>
<dbReference type="PROSITE" id="PS00794">
    <property type="entry name" value="HPPK"/>
    <property type="match status" value="1"/>
</dbReference>
<evidence type="ECO:0000256" key="3">
    <source>
        <dbReference type="ARBA" id="ARBA00013253"/>
    </source>
</evidence>
<reference evidence="14 15" key="1">
    <citation type="submission" date="2020-10" db="EMBL/GenBank/DDBJ databases">
        <title>Campylobacter and Helicobacter PacBio genomes.</title>
        <authorList>
            <person name="Lane C."/>
        </authorList>
    </citation>
    <scope>NUCLEOTIDE SEQUENCE [LARGE SCALE GENOMIC DNA]</scope>
    <source>
        <strain evidence="14 15">2016D-0077</strain>
    </source>
</reference>
<comment type="function">
    <text evidence="10">Catalyzes the transfer of pyrophosphate from adenosine triphosphate (ATP) to 6-hydroxymethyl-7,8-dihydropterin, an enzymatic step in folate biosynthesis pathway.</text>
</comment>
<evidence type="ECO:0000256" key="1">
    <source>
        <dbReference type="ARBA" id="ARBA00005051"/>
    </source>
</evidence>
<evidence type="ECO:0000256" key="8">
    <source>
        <dbReference type="ARBA" id="ARBA00022840"/>
    </source>
</evidence>
<keyword evidence="15" id="KW-1185">Reference proteome</keyword>
<keyword evidence="5 14" id="KW-0808">Transferase</keyword>
<dbReference type="InterPro" id="IPR035907">
    <property type="entry name" value="Hppk_sf"/>
</dbReference>
<evidence type="ECO:0000313" key="15">
    <source>
        <dbReference type="Proteomes" id="UP000594749"/>
    </source>
</evidence>
<dbReference type="AlphaFoldDB" id="A0A7M1LGQ1"/>
<name>A0A7M1LGQ1_9BACT</name>
<sequence>MKTGVKFYRFEDALSIKKSRFYPYKASKRVGFKHEFYLGVGGNLGDTRLIFDRFFKKFRSDKRFHIVKSSPLLLNKAFGFKDQPDFLNAVILAQTSLSPKATLKVTAHFERIFKRKRSFKNAPRTLDLDILWHSAKTLPRDKRLILPHPGVMSRVSVIVPFGLM</sequence>
<evidence type="ECO:0000256" key="10">
    <source>
        <dbReference type="ARBA" id="ARBA00029409"/>
    </source>
</evidence>
<dbReference type="GO" id="GO:0046656">
    <property type="term" value="P:folic acid biosynthetic process"/>
    <property type="evidence" value="ECO:0007669"/>
    <property type="project" value="UniProtKB-KW"/>
</dbReference>
<dbReference type="UniPathway" id="UPA00077">
    <property type="reaction ID" value="UER00155"/>
</dbReference>
<dbReference type="GO" id="GO:0005524">
    <property type="term" value="F:ATP binding"/>
    <property type="evidence" value="ECO:0007669"/>
    <property type="project" value="UniProtKB-KW"/>
</dbReference>
<evidence type="ECO:0000256" key="7">
    <source>
        <dbReference type="ARBA" id="ARBA00022777"/>
    </source>
</evidence>
<dbReference type="EC" id="2.7.6.3" evidence="3"/>
<dbReference type="InterPro" id="IPR000550">
    <property type="entry name" value="Hppk"/>
</dbReference>
<evidence type="ECO:0000259" key="13">
    <source>
        <dbReference type="PROSITE" id="PS00794"/>
    </source>
</evidence>
<evidence type="ECO:0000256" key="12">
    <source>
        <dbReference type="ARBA" id="ARBA00033413"/>
    </source>
</evidence>
<comment type="similarity">
    <text evidence="2">Belongs to the HPPK family.</text>
</comment>
<dbReference type="PANTHER" id="PTHR43071">
    <property type="entry name" value="2-AMINO-4-HYDROXY-6-HYDROXYMETHYLDIHYDROPTERIDINE PYROPHOSPHOKINASE"/>
    <property type="match status" value="1"/>
</dbReference>
<proteinExistence type="inferred from homology"/>
<organism evidence="14 15">
    <name type="scientific">Campylobacter corcagiensis</name>
    <dbReference type="NCBI Taxonomy" id="1448857"/>
    <lineage>
        <taxon>Bacteria</taxon>
        <taxon>Pseudomonadati</taxon>
        <taxon>Campylobacterota</taxon>
        <taxon>Epsilonproteobacteria</taxon>
        <taxon>Campylobacterales</taxon>
        <taxon>Campylobacteraceae</taxon>
        <taxon>Campylobacter</taxon>
    </lineage>
</organism>
<feature type="domain" description="7,8-dihydro-6-hydroxymethylpterin-pyrophosphokinase" evidence="13">
    <location>
        <begin position="120"/>
        <end position="131"/>
    </location>
</feature>
<dbReference type="Pfam" id="PF01288">
    <property type="entry name" value="HPPK"/>
    <property type="match status" value="1"/>
</dbReference>
<dbReference type="PANTHER" id="PTHR43071:SF1">
    <property type="entry name" value="2-AMINO-4-HYDROXY-6-HYDROXYMETHYLDIHYDROPTERIDINE PYROPHOSPHOKINASE"/>
    <property type="match status" value="1"/>
</dbReference>
<dbReference type="GO" id="GO:0016301">
    <property type="term" value="F:kinase activity"/>
    <property type="evidence" value="ECO:0007669"/>
    <property type="project" value="UniProtKB-KW"/>
</dbReference>
<accession>A0A7M1LGQ1</accession>
<protein>
    <recommendedName>
        <fullName evidence="4">2-amino-4-hydroxy-6-hydroxymethyldihydropteridine pyrophosphokinase</fullName>
        <ecNumber evidence="3">2.7.6.3</ecNumber>
    </recommendedName>
    <alternativeName>
        <fullName evidence="11">6-hydroxymethyl-7,8-dihydropterin pyrophosphokinase</fullName>
    </alternativeName>
    <alternativeName>
        <fullName evidence="12">7,8-dihydro-6-hydroxymethylpterin-pyrophosphokinase</fullName>
    </alternativeName>
</protein>
<comment type="pathway">
    <text evidence="1">Cofactor biosynthesis; tetrahydrofolate biosynthesis; 2-amino-4-hydroxy-6-hydroxymethyl-7,8-dihydropteridine diphosphate from 7,8-dihydroneopterin triphosphate: step 4/4.</text>
</comment>
<dbReference type="NCBIfam" id="TIGR01498">
    <property type="entry name" value="folK"/>
    <property type="match status" value="1"/>
</dbReference>
<keyword evidence="6" id="KW-0547">Nucleotide-binding</keyword>
<evidence type="ECO:0000313" key="14">
    <source>
        <dbReference type="EMBL" id="QOQ87501.1"/>
    </source>
</evidence>
<keyword evidence="9" id="KW-0289">Folate biosynthesis</keyword>
<dbReference type="SUPFAM" id="SSF55083">
    <property type="entry name" value="6-hydroxymethyl-7,8-dihydropterin pyrophosphokinase, HPPK"/>
    <property type="match status" value="1"/>
</dbReference>
<evidence type="ECO:0000256" key="2">
    <source>
        <dbReference type="ARBA" id="ARBA00005810"/>
    </source>
</evidence>
<keyword evidence="8" id="KW-0067">ATP-binding</keyword>
<dbReference type="GO" id="GO:0046654">
    <property type="term" value="P:tetrahydrofolate biosynthetic process"/>
    <property type="evidence" value="ECO:0007669"/>
    <property type="project" value="UniProtKB-UniPathway"/>
</dbReference>
<dbReference type="GO" id="GO:0003848">
    <property type="term" value="F:2-amino-4-hydroxy-6-hydroxymethyldihydropteridine diphosphokinase activity"/>
    <property type="evidence" value="ECO:0007669"/>
    <property type="project" value="UniProtKB-EC"/>
</dbReference>